<organism evidence="7 8">
    <name type="scientific">Noviherbaspirillum autotrophicum</name>
    <dbReference type="NCBI Taxonomy" id="709839"/>
    <lineage>
        <taxon>Bacteria</taxon>
        <taxon>Pseudomonadati</taxon>
        <taxon>Pseudomonadota</taxon>
        <taxon>Betaproteobacteria</taxon>
        <taxon>Burkholderiales</taxon>
        <taxon>Oxalobacteraceae</taxon>
        <taxon>Noviherbaspirillum</taxon>
    </lineage>
</organism>
<dbReference type="PIRSF" id="PIRSF015582">
    <property type="entry name" value="Cit_lyase_B"/>
    <property type="match status" value="1"/>
</dbReference>
<dbReference type="GO" id="GO:0000287">
    <property type="term" value="F:magnesium ion binding"/>
    <property type="evidence" value="ECO:0007669"/>
    <property type="project" value="TreeGrafter"/>
</dbReference>
<evidence type="ECO:0000256" key="1">
    <source>
        <dbReference type="ARBA" id="ARBA00001946"/>
    </source>
</evidence>
<feature type="binding site" evidence="5">
    <location>
        <position position="119"/>
    </location>
    <ligand>
        <name>Mg(2+)</name>
        <dbReference type="ChEBI" id="CHEBI:18420"/>
    </ligand>
</feature>
<dbReference type="EMBL" id="JWJG01000028">
    <property type="protein sequence ID" value="KIF83530.1"/>
    <property type="molecule type" value="Genomic_DNA"/>
</dbReference>
<dbReference type="InterPro" id="IPR011206">
    <property type="entry name" value="Citrate_lyase_beta/mcl1/mcl2"/>
</dbReference>
<feature type="binding site" evidence="5">
    <location>
        <position position="145"/>
    </location>
    <ligand>
        <name>Mg(2+)</name>
        <dbReference type="ChEBI" id="CHEBI:18420"/>
    </ligand>
</feature>
<dbReference type="InterPro" id="IPR005000">
    <property type="entry name" value="Aldolase/citrate-lyase_domain"/>
</dbReference>
<dbReference type="RefSeq" id="WP_040039414.1">
    <property type="nucleotide sequence ID" value="NZ_JWJG01000028.1"/>
</dbReference>
<evidence type="ECO:0000313" key="7">
    <source>
        <dbReference type="EMBL" id="KIF83530.1"/>
    </source>
</evidence>
<dbReference type="InterPro" id="IPR040442">
    <property type="entry name" value="Pyrv_kinase-like_dom_sf"/>
</dbReference>
<evidence type="ECO:0000256" key="5">
    <source>
        <dbReference type="PIRSR" id="PIRSR015582-2"/>
    </source>
</evidence>
<feature type="domain" description="HpcH/HpaI aldolase/citrate lyase" evidence="6">
    <location>
        <begin position="11"/>
        <end position="212"/>
    </location>
</feature>
<dbReference type="GO" id="GO:0003824">
    <property type="term" value="F:catalytic activity"/>
    <property type="evidence" value="ECO:0007669"/>
    <property type="project" value="InterPro"/>
</dbReference>
<name>A0A0C2BQH2_9BURK</name>
<accession>A0A0C2BQH2</accession>
<comment type="cofactor">
    <cofactor evidence="1">
        <name>Mg(2+)</name>
        <dbReference type="ChEBI" id="CHEBI:18420"/>
    </cofactor>
</comment>
<dbReference type="PANTHER" id="PTHR32308">
    <property type="entry name" value="LYASE BETA SUBUNIT, PUTATIVE (AFU_ORTHOLOGUE AFUA_4G13030)-RELATED"/>
    <property type="match status" value="1"/>
</dbReference>
<dbReference type="PANTHER" id="PTHR32308:SF0">
    <property type="entry name" value="HPCH_HPAI ALDOLASE_CITRATE LYASE DOMAIN-CONTAINING PROTEIN"/>
    <property type="match status" value="1"/>
</dbReference>
<dbReference type="InterPro" id="IPR015813">
    <property type="entry name" value="Pyrv/PenolPyrv_kinase-like_dom"/>
</dbReference>
<evidence type="ECO:0000313" key="8">
    <source>
        <dbReference type="Proteomes" id="UP000031572"/>
    </source>
</evidence>
<dbReference type="AlphaFoldDB" id="A0A0C2BQH2"/>
<evidence type="ECO:0000256" key="3">
    <source>
        <dbReference type="ARBA" id="ARBA00022842"/>
    </source>
</evidence>
<protein>
    <submittedName>
        <fullName evidence="7">Aldolase</fullName>
    </submittedName>
</protein>
<evidence type="ECO:0000256" key="2">
    <source>
        <dbReference type="ARBA" id="ARBA00022723"/>
    </source>
</evidence>
<evidence type="ECO:0000256" key="4">
    <source>
        <dbReference type="PIRSR" id="PIRSR015582-1"/>
    </source>
</evidence>
<dbReference type="Gene3D" id="3.20.20.60">
    <property type="entry name" value="Phosphoenolpyruvate-binding domains"/>
    <property type="match status" value="1"/>
</dbReference>
<comment type="caution">
    <text evidence="7">The sequence shown here is derived from an EMBL/GenBank/DDBJ whole genome shotgun (WGS) entry which is preliminary data.</text>
</comment>
<proteinExistence type="predicted"/>
<reference evidence="7 8" key="1">
    <citation type="submission" date="2014-12" db="EMBL/GenBank/DDBJ databases">
        <title>Denitrispirillum autotrophicum gen. nov., sp. nov., Denitrifying, Facultatively Autotrophic Bacteria Isolated from Rice Paddy Soil.</title>
        <authorList>
            <person name="Ishii S."/>
            <person name="Ashida N."/>
            <person name="Ohno H."/>
            <person name="Otsuka S."/>
            <person name="Yokota A."/>
            <person name="Senoo K."/>
        </authorList>
    </citation>
    <scope>NUCLEOTIDE SEQUENCE [LARGE SCALE GENOMIC DNA]</scope>
    <source>
        <strain evidence="7 8">TSA66</strain>
    </source>
</reference>
<dbReference type="SUPFAM" id="SSF51621">
    <property type="entry name" value="Phosphoenolpyruvate/pyruvate domain"/>
    <property type="match status" value="1"/>
</dbReference>
<feature type="binding site" evidence="4">
    <location>
        <position position="119"/>
    </location>
    <ligand>
        <name>substrate</name>
    </ligand>
</feature>
<dbReference type="Pfam" id="PF03328">
    <property type="entry name" value="HpcH_HpaI"/>
    <property type="match status" value="1"/>
</dbReference>
<dbReference type="Proteomes" id="UP000031572">
    <property type="component" value="Unassembled WGS sequence"/>
</dbReference>
<sequence>MSRAETSLVARSYLFVPGNRAERFDKACAAGADAVIVDLEDAVPPGDKQAARTALAAWLSPARSVLVRINGADTRWFDDDLALCRMPGVAGVVLPKAGEPGELLALHNAGAKEIYPLIETAQGLDNARLLAEAPGVQRLMFGSIDFKLDLGIEGDDDALLYFRSQLVLASRLANAQSPVDGVSTAIDDADELARDTLRARRLGFGGKLCIHPKQVATVNRCFSPSEEEVAWAHRVLDASAASGGAAVAVDGKMVDRPVILRARQIADEAARRHPADRMHSST</sequence>
<gene>
    <name evidence="7" type="ORF">TSA66_06300</name>
</gene>
<feature type="binding site" evidence="4">
    <location>
        <position position="68"/>
    </location>
    <ligand>
        <name>substrate</name>
    </ligand>
</feature>
<keyword evidence="3 5" id="KW-0460">Magnesium</keyword>
<keyword evidence="2 5" id="KW-0479">Metal-binding</keyword>
<dbReference type="STRING" id="709839.TSA66_06300"/>
<dbReference type="GO" id="GO:0006107">
    <property type="term" value="P:oxaloacetate metabolic process"/>
    <property type="evidence" value="ECO:0007669"/>
    <property type="project" value="TreeGrafter"/>
</dbReference>
<evidence type="ECO:0000259" key="6">
    <source>
        <dbReference type="Pfam" id="PF03328"/>
    </source>
</evidence>
<dbReference type="OrthoDB" id="348111at2"/>
<keyword evidence="8" id="KW-1185">Reference proteome</keyword>